<feature type="chain" id="PRO_5003517775" evidence="1">
    <location>
        <begin position="26"/>
        <end position="111"/>
    </location>
</feature>
<accession>G8UQ15</accession>
<feature type="signal peptide" evidence="1">
    <location>
        <begin position="1"/>
        <end position="25"/>
    </location>
</feature>
<dbReference type="STRING" id="203275.BFO_0985"/>
<dbReference type="Proteomes" id="UP000005436">
    <property type="component" value="Chromosome"/>
</dbReference>
<dbReference type="eggNOG" id="COG2608">
    <property type="taxonomic scope" value="Bacteria"/>
</dbReference>
<dbReference type="GO" id="GO:0046872">
    <property type="term" value="F:metal ion binding"/>
    <property type="evidence" value="ECO:0007669"/>
    <property type="project" value="InterPro"/>
</dbReference>
<dbReference type="InterPro" id="IPR006121">
    <property type="entry name" value="HMA_dom"/>
</dbReference>
<dbReference type="SUPFAM" id="SSF55008">
    <property type="entry name" value="HMA, heavy metal-associated domain"/>
    <property type="match status" value="1"/>
</dbReference>
<dbReference type="PATRIC" id="fig|203275.8.peg.883"/>
<dbReference type="InterPro" id="IPR036163">
    <property type="entry name" value="HMA_dom_sf"/>
</dbReference>
<evidence type="ECO:0000256" key="1">
    <source>
        <dbReference type="SAM" id="SignalP"/>
    </source>
</evidence>
<keyword evidence="4" id="KW-1185">Reference proteome</keyword>
<dbReference type="CDD" id="cd00371">
    <property type="entry name" value="HMA"/>
    <property type="match status" value="1"/>
</dbReference>
<evidence type="ECO:0000313" key="3">
    <source>
        <dbReference type="EMBL" id="AEW19792.1"/>
    </source>
</evidence>
<protein>
    <submittedName>
        <fullName evidence="3">Heavy metal-associated domain protein</fullName>
    </submittedName>
</protein>
<gene>
    <name evidence="3" type="ordered locus">BFO_0985</name>
</gene>
<reference evidence="4" key="1">
    <citation type="submission" date="2011-12" db="EMBL/GenBank/DDBJ databases">
        <title>Complete sequence of Tannerella forsythia ATCC 43037.</title>
        <authorList>
            <person name="Dewhirst F."/>
            <person name="Tanner A."/>
            <person name="Izard J."/>
            <person name="Brinkac L."/>
            <person name="Durkin A.S."/>
            <person name="Hostetler J."/>
            <person name="Shetty J."/>
            <person name="Torralba M."/>
            <person name="Gill S."/>
            <person name="Nelson K."/>
        </authorList>
    </citation>
    <scope>NUCLEOTIDE SEQUENCE [LARGE SCALE GENOMIC DNA]</scope>
    <source>
        <strain evidence="4">ATCC 43037 / JCM 10827 / CCUG 33226 / KCTC 5666 / FDC 338</strain>
    </source>
</reference>
<dbReference type="HOGENOM" id="CLU_134973_0_2_10"/>
<dbReference type="KEGG" id="tfo:BFO_0985"/>
<dbReference type="PROSITE" id="PS50846">
    <property type="entry name" value="HMA_2"/>
    <property type="match status" value="1"/>
</dbReference>
<proteinExistence type="predicted"/>
<evidence type="ECO:0000259" key="2">
    <source>
        <dbReference type="PROSITE" id="PS50846"/>
    </source>
</evidence>
<dbReference type="EMBL" id="CP003191">
    <property type="protein sequence ID" value="AEW19792.1"/>
    <property type="molecule type" value="Genomic_DNA"/>
</dbReference>
<feature type="domain" description="HMA" evidence="2">
    <location>
        <begin position="33"/>
        <end position="100"/>
    </location>
</feature>
<evidence type="ECO:0000313" key="4">
    <source>
        <dbReference type="Proteomes" id="UP000005436"/>
    </source>
</evidence>
<keyword evidence="1" id="KW-0732">Signal</keyword>
<dbReference type="Pfam" id="PF00403">
    <property type="entry name" value="HMA"/>
    <property type="match status" value="1"/>
</dbReference>
<name>G8UQ15_TANFA</name>
<sequence>MKMKTKTIQWMMCCLMLLIGSDAVAQKEAKKKEAQTTFAVEIMCDNCIKNIKKKNIAYEKGVKNLKIDSENQKVTVIYNPRKTNPEKLIEAFKKIGKEATPIEEVPLKKDN</sequence>
<dbReference type="Gene3D" id="3.30.70.100">
    <property type="match status" value="1"/>
</dbReference>
<organism evidence="3 4">
    <name type="scientific">Tannerella forsythia (strain ATCC 43037 / JCM 10827 / CCUG 21028 A / KCTC 5666 / FDC 338)</name>
    <name type="common">Bacteroides forsythus</name>
    <dbReference type="NCBI Taxonomy" id="203275"/>
    <lineage>
        <taxon>Bacteria</taxon>
        <taxon>Pseudomonadati</taxon>
        <taxon>Bacteroidota</taxon>
        <taxon>Bacteroidia</taxon>
        <taxon>Bacteroidales</taxon>
        <taxon>Tannerellaceae</taxon>
        <taxon>Tannerella</taxon>
    </lineage>
</organism>
<dbReference type="AlphaFoldDB" id="G8UQ15"/>